<dbReference type="Proteomes" id="UP000030758">
    <property type="component" value="Unassembled WGS sequence"/>
</dbReference>
<keyword evidence="7 11" id="KW-0378">Hydrolase</keyword>
<keyword evidence="5 11" id="KW-0479">Metal-binding</keyword>
<keyword evidence="8 11" id="KW-0694">RNA-binding</keyword>
<feature type="domain" description="EndoU" evidence="13">
    <location>
        <begin position="31"/>
        <end position="308"/>
    </location>
</feature>
<comment type="subunit">
    <text evidence="3 11">Monomer.</text>
</comment>
<evidence type="ECO:0000256" key="12">
    <source>
        <dbReference type="SAM" id="Phobius"/>
    </source>
</evidence>
<dbReference type="InterPro" id="IPR037227">
    <property type="entry name" value="EndoU-like"/>
</dbReference>
<dbReference type="Proteomes" id="UP000030764">
    <property type="component" value="Unassembled WGS sequence"/>
</dbReference>
<organism evidence="15">
    <name type="scientific">Trichuris suis</name>
    <name type="common">pig whipworm</name>
    <dbReference type="NCBI Taxonomy" id="68888"/>
    <lineage>
        <taxon>Eukaryota</taxon>
        <taxon>Metazoa</taxon>
        <taxon>Ecdysozoa</taxon>
        <taxon>Nematoda</taxon>
        <taxon>Enoplea</taxon>
        <taxon>Dorylaimia</taxon>
        <taxon>Trichinellida</taxon>
        <taxon>Trichuridae</taxon>
        <taxon>Trichuris</taxon>
    </lineage>
</organism>
<dbReference type="PROSITE" id="PS51959">
    <property type="entry name" value="ENDOU"/>
    <property type="match status" value="1"/>
</dbReference>
<evidence type="ECO:0000256" key="1">
    <source>
        <dbReference type="ARBA" id="ARBA00001936"/>
    </source>
</evidence>
<evidence type="ECO:0000256" key="9">
    <source>
        <dbReference type="ARBA" id="ARBA00023211"/>
    </source>
</evidence>
<keyword evidence="12" id="KW-0812">Transmembrane</keyword>
<dbReference type="EMBL" id="KL367493">
    <property type="protein sequence ID" value="KFD69729.1"/>
    <property type="molecule type" value="Genomic_DNA"/>
</dbReference>
<evidence type="ECO:0000313" key="16">
    <source>
        <dbReference type="Proteomes" id="UP000030764"/>
    </source>
</evidence>
<evidence type="ECO:0000256" key="4">
    <source>
        <dbReference type="ARBA" id="ARBA00022722"/>
    </source>
</evidence>
<evidence type="ECO:0000256" key="11">
    <source>
        <dbReference type="RuleBase" id="RU367085"/>
    </source>
</evidence>
<evidence type="ECO:0000256" key="2">
    <source>
        <dbReference type="ARBA" id="ARBA00010168"/>
    </source>
</evidence>
<dbReference type="InterPro" id="IPR039787">
    <property type="entry name" value="ENDOU"/>
</dbReference>
<reference evidence="15 16" key="1">
    <citation type="journal article" date="2014" name="Nat. Genet.">
        <title>Genome and transcriptome of the porcine whipworm Trichuris suis.</title>
        <authorList>
            <person name="Jex A.R."/>
            <person name="Nejsum P."/>
            <person name="Schwarz E.M."/>
            <person name="Hu L."/>
            <person name="Young N.D."/>
            <person name="Hall R.S."/>
            <person name="Korhonen P.K."/>
            <person name="Liao S."/>
            <person name="Thamsborg S."/>
            <person name="Xia J."/>
            <person name="Xu P."/>
            <person name="Wang S."/>
            <person name="Scheerlinck J.P."/>
            <person name="Hofmann A."/>
            <person name="Sternberg P.W."/>
            <person name="Wang J."/>
            <person name="Gasser R.B."/>
        </authorList>
    </citation>
    <scope>NUCLEOTIDE SEQUENCE [LARGE SCALE GENOMIC DNA]</scope>
    <source>
        <strain evidence="15">DCEP-RM93F</strain>
        <strain evidence="14">DCEP-RM93M</strain>
    </source>
</reference>
<dbReference type="CDD" id="cd21159">
    <property type="entry name" value="XendoU"/>
    <property type="match status" value="1"/>
</dbReference>
<dbReference type="Pfam" id="PF09412">
    <property type="entry name" value="XendoU"/>
    <property type="match status" value="1"/>
</dbReference>
<dbReference type="GO" id="GO:0046872">
    <property type="term" value="F:metal ion binding"/>
    <property type="evidence" value="ECO:0007669"/>
    <property type="project" value="UniProtKB-UniRule"/>
</dbReference>
<keyword evidence="12" id="KW-1133">Transmembrane helix</keyword>
<evidence type="ECO:0000313" key="15">
    <source>
        <dbReference type="EMBL" id="KFD69729.1"/>
    </source>
</evidence>
<dbReference type="SUPFAM" id="SSF142877">
    <property type="entry name" value="EndoU-like"/>
    <property type="match status" value="1"/>
</dbReference>
<dbReference type="InterPro" id="IPR018998">
    <property type="entry name" value="EndoU_C"/>
</dbReference>
<evidence type="ECO:0000256" key="3">
    <source>
        <dbReference type="ARBA" id="ARBA00011245"/>
    </source>
</evidence>
<dbReference type="EMBL" id="KL363270">
    <property type="protein sequence ID" value="KFD49464.1"/>
    <property type="molecule type" value="Genomic_DNA"/>
</dbReference>
<keyword evidence="9 11" id="KW-0464">Manganese</keyword>
<keyword evidence="4 11" id="KW-0540">Nuclease</keyword>
<keyword evidence="6 11" id="KW-0255">Endonuclease</keyword>
<name>A0A085NJT3_9BILA</name>
<protein>
    <recommendedName>
        <fullName evidence="13">EndoU domain-containing protein</fullName>
    </recommendedName>
</protein>
<evidence type="ECO:0000313" key="14">
    <source>
        <dbReference type="EMBL" id="KFD49464.1"/>
    </source>
</evidence>
<dbReference type="PANTHER" id="PTHR12439">
    <property type="entry name" value="PLACENTAL PROTEIN 11-RELATED"/>
    <property type="match status" value="1"/>
</dbReference>
<dbReference type="PANTHER" id="PTHR12439:SF11">
    <property type="entry name" value="URIDYLATE-SPECIFIC ENDORIBONUCLEASE"/>
    <property type="match status" value="1"/>
</dbReference>
<evidence type="ECO:0000256" key="8">
    <source>
        <dbReference type="ARBA" id="ARBA00022884"/>
    </source>
</evidence>
<evidence type="ECO:0000259" key="13">
    <source>
        <dbReference type="PROSITE" id="PS51959"/>
    </source>
</evidence>
<keyword evidence="16" id="KW-1185">Reference proteome</keyword>
<gene>
    <name evidence="14" type="ORF">M513_09649</name>
    <name evidence="15" type="ORF">M514_09649</name>
</gene>
<evidence type="ECO:0000256" key="5">
    <source>
        <dbReference type="ARBA" id="ARBA00022723"/>
    </source>
</evidence>
<dbReference type="GO" id="GO:0016829">
    <property type="term" value="F:lyase activity"/>
    <property type="evidence" value="ECO:0007669"/>
    <property type="project" value="UniProtKB-KW"/>
</dbReference>
<accession>A0A085NJT3</accession>
<dbReference type="GO" id="GO:0016787">
    <property type="term" value="F:hydrolase activity"/>
    <property type="evidence" value="ECO:0007669"/>
    <property type="project" value="UniProtKB-KW"/>
</dbReference>
<proteinExistence type="inferred from homology"/>
<keyword evidence="10" id="KW-0456">Lyase</keyword>
<evidence type="ECO:0000256" key="7">
    <source>
        <dbReference type="ARBA" id="ARBA00022801"/>
    </source>
</evidence>
<sequence length="319" mass="37546">MPCQACLTFSSNHRRNMHNSGWLILAATMALFIDFAVVQGELYNLTTSRINDWVEIMERLDNYKINKNMYNVTFHKPSAKNHKKEPLGKLFTYIHPDVFKRKTIVAFIDLMSEYDPVLGHEEKNDEQKSKKIDAFVDAVMESSVMKLLLQLLKIRKIEITQNLAKFREWFKQLWFTEYPRKDPDGVKDSSAFEHVFLGEFLDDKVLGMHSWIRFALLERRNEIEYLGYRIKKEGTYAEVQFKWNGTMKICSAMFLKTTPEFDIAFLTMSYLVHPTRIKFRGCWLKMAWYDLQIGNETFLSTVFPKPGNKCEAKKQAKKV</sequence>
<feature type="transmembrane region" description="Helical" evidence="12">
    <location>
        <begin position="21"/>
        <end position="38"/>
    </location>
</feature>
<comment type="similarity">
    <text evidence="2 11">Belongs to the ENDOU family.</text>
</comment>
<dbReference type="GO" id="GO:0004521">
    <property type="term" value="F:RNA endonuclease activity"/>
    <property type="evidence" value="ECO:0007669"/>
    <property type="project" value="UniProtKB-UniRule"/>
</dbReference>
<dbReference type="GO" id="GO:0003723">
    <property type="term" value="F:RNA binding"/>
    <property type="evidence" value="ECO:0007669"/>
    <property type="project" value="UniProtKB-UniRule"/>
</dbReference>
<keyword evidence="12" id="KW-0472">Membrane</keyword>
<evidence type="ECO:0000256" key="6">
    <source>
        <dbReference type="ARBA" id="ARBA00022759"/>
    </source>
</evidence>
<comment type="cofactor">
    <cofactor evidence="1 11">
        <name>Mn(2+)</name>
        <dbReference type="ChEBI" id="CHEBI:29035"/>
    </cofactor>
</comment>
<evidence type="ECO:0000256" key="10">
    <source>
        <dbReference type="ARBA" id="ARBA00023239"/>
    </source>
</evidence>
<dbReference type="AlphaFoldDB" id="A0A085NJT3"/>